<dbReference type="OrthoDB" id="115989at2"/>
<dbReference type="RefSeq" id="WP_139606826.1">
    <property type="nucleotide sequence ID" value="NZ_VDCQ01000076.1"/>
</dbReference>
<dbReference type="EMBL" id="VDCQ01000076">
    <property type="protein sequence ID" value="TNJ61219.1"/>
    <property type="molecule type" value="Genomic_DNA"/>
</dbReference>
<feature type="domain" description="Pyridoxamine 5'-phosphate oxidase N-terminal" evidence="1">
    <location>
        <begin position="9"/>
        <end position="132"/>
    </location>
</feature>
<accession>A0A5C4SYX0</accession>
<reference evidence="2 3" key="1">
    <citation type="submission" date="2019-05" db="EMBL/GenBank/DDBJ databases">
        <title>We sequenced the genome of Paenibacillus hemerocallicola KCTC 33185 for further insight into its adaptation and study the phylogeny of Paenibacillus.</title>
        <authorList>
            <person name="Narsing Rao M.P."/>
        </authorList>
    </citation>
    <scope>NUCLEOTIDE SEQUENCE [LARGE SCALE GENOMIC DNA]</scope>
    <source>
        <strain evidence="2 3">KCTC 33185</strain>
    </source>
</reference>
<dbReference type="PANTHER" id="PTHR39336:SF1">
    <property type="entry name" value="PYRIDOXAMINE PHOSPHATE OXIDASE FAMILY PROTEIN (AFU_ORTHOLOGUE AFUA_6G11440)"/>
    <property type="match status" value="1"/>
</dbReference>
<organism evidence="2 3">
    <name type="scientific">Paenibacillus hemerocallicola</name>
    <dbReference type="NCBI Taxonomy" id="1172614"/>
    <lineage>
        <taxon>Bacteria</taxon>
        <taxon>Bacillati</taxon>
        <taxon>Bacillota</taxon>
        <taxon>Bacilli</taxon>
        <taxon>Bacillales</taxon>
        <taxon>Paenibacillaceae</taxon>
        <taxon>Paenibacillus</taxon>
    </lineage>
</organism>
<keyword evidence="3" id="KW-1185">Reference proteome</keyword>
<dbReference type="SUPFAM" id="SSF50475">
    <property type="entry name" value="FMN-binding split barrel"/>
    <property type="match status" value="1"/>
</dbReference>
<dbReference type="PANTHER" id="PTHR39336">
    <property type="entry name" value="PYRIDOXAMINE PHOSPHATE OXIDASE FAMILY PROTEIN (AFU_ORTHOLOGUE AFUA_6G11440)"/>
    <property type="match status" value="1"/>
</dbReference>
<dbReference type="Gene3D" id="2.30.110.10">
    <property type="entry name" value="Electron Transport, Fmn-binding Protein, Chain A"/>
    <property type="match status" value="1"/>
</dbReference>
<gene>
    <name evidence="2" type="ORF">FE784_34630</name>
</gene>
<sequence>MGKSYKDIQPEHAVFIRKQHLFFVASAPLSEDGRVNLSPKGYDTFRIMSSTEVAYLDLTGSGNETSAHLMENGRMTIMFMAFEGGPSILRLYGKGSVALPGSPEWDRLSPDYPELPGARQIVTMRVESVSTSCGFSVPYYEYKGERERLIEWADHMGDDRLRSYRAEKNSASIDRMPTHLGQARV</sequence>
<dbReference type="InterPro" id="IPR012349">
    <property type="entry name" value="Split_barrel_FMN-bd"/>
</dbReference>
<comment type="caution">
    <text evidence="2">The sequence shown here is derived from an EMBL/GenBank/DDBJ whole genome shotgun (WGS) entry which is preliminary data.</text>
</comment>
<dbReference type="AlphaFoldDB" id="A0A5C4SYX0"/>
<protein>
    <submittedName>
        <fullName evidence="2">Pyridoxamine 5'-phosphate oxidase family protein</fullName>
    </submittedName>
</protein>
<dbReference type="Proteomes" id="UP000307943">
    <property type="component" value="Unassembled WGS sequence"/>
</dbReference>
<dbReference type="InterPro" id="IPR011576">
    <property type="entry name" value="Pyridox_Oxase_N"/>
</dbReference>
<evidence type="ECO:0000313" key="2">
    <source>
        <dbReference type="EMBL" id="TNJ61219.1"/>
    </source>
</evidence>
<evidence type="ECO:0000259" key="1">
    <source>
        <dbReference type="Pfam" id="PF01243"/>
    </source>
</evidence>
<proteinExistence type="predicted"/>
<dbReference type="Pfam" id="PF01243">
    <property type="entry name" value="PNPOx_N"/>
    <property type="match status" value="1"/>
</dbReference>
<name>A0A5C4SYX0_9BACL</name>
<evidence type="ECO:0000313" key="3">
    <source>
        <dbReference type="Proteomes" id="UP000307943"/>
    </source>
</evidence>